<dbReference type="EMBL" id="CP104694">
    <property type="protein sequence ID" value="UXI70645.1"/>
    <property type="molecule type" value="Genomic_DNA"/>
</dbReference>
<feature type="domain" description="Sulfatase-modifying factor enzyme-like" evidence="2">
    <location>
        <begin position="195"/>
        <end position="397"/>
    </location>
</feature>
<dbReference type="InterPro" id="IPR005532">
    <property type="entry name" value="SUMF_dom"/>
</dbReference>
<dbReference type="Pfam" id="PF13181">
    <property type="entry name" value="TPR_8"/>
    <property type="match status" value="2"/>
</dbReference>
<dbReference type="Gene3D" id="3.90.1580.10">
    <property type="entry name" value="paralog of FGE (formylglycine-generating enzyme)"/>
    <property type="match status" value="1"/>
</dbReference>
<dbReference type="Gene3D" id="1.25.40.10">
    <property type="entry name" value="Tetratricopeptide repeat domain"/>
    <property type="match status" value="1"/>
</dbReference>
<evidence type="ECO:0000259" key="2">
    <source>
        <dbReference type="Pfam" id="PF03781"/>
    </source>
</evidence>
<sequence length="402" mass="43355">MTDAAFLASLPTVEDPVAKLVRQGRGDLTAQRYSTPPGGNALDRFRLALRIDARDKGAKQGIADTARAYLNLGNKAATAGDLALARSHFEKAIEIATFAPPESKPVTDEVNHRRAALAGPFIDEAKRAAAAWDKEAAQAAYEKALAIDPKNAVAQEGLKKLPSIGSAGFVFRDRLDDGGSGPELVVLPGAKVAAGRYEVTRGEFRRWWTAAGAKVFGAKEPSCRDRESFFRSSKKRNWQNADVQQEDNHPVVCVSWDQAVAFTQWLSQRSGHTYRLLTNAEWDALSRDAKPASCSTANLADAAFNSTFEARSGAACEDGFAGTSPVGRYGAIANGLYDVDGNVREWVNSCQAGATSCREHRMRGRSWMSPPDKETVAFTDTVASDVASNNVGFRVARELGGR</sequence>
<name>A0ABY6BQF1_9GAMM</name>
<keyword evidence="4" id="KW-1185">Reference proteome</keyword>
<dbReference type="Proteomes" id="UP001064632">
    <property type="component" value="Chromosome"/>
</dbReference>
<gene>
    <name evidence="3" type="ORF">N4264_07580</name>
</gene>
<dbReference type="InterPro" id="IPR051043">
    <property type="entry name" value="Sulfatase_Mod_Factor_Kinase"/>
</dbReference>
<accession>A0ABY6BQF1</accession>
<dbReference type="SUPFAM" id="SSF56436">
    <property type="entry name" value="C-type lectin-like"/>
    <property type="match status" value="1"/>
</dbReference>
<dbReference type="InterPro" id="IPR016187">
    <property type="entry name" value="CTDL_fold"/>
</dbReference>
<dbReference type="Pfam" id="PF03781">
    <property type="entry name" value="FGE-sulfatase"/>
    <property type="match status" value="1"/>
</dbReference>
<dbReference type="InterPro" id="IPR042095">
    <property type="entry name" value="SUMF_sf"/>
</dbReference>
<organism evidence="3 4">
    <name type="scientific">Tahibacter amnicola</name>
    <dbReference type="NCBI Taxonomy" id="2976241"/>
    <lineage>
        <taxon>Bacteria</taxon>
        <taxon>Pseudomonadati</taxon>
        <taxon>Pseudomonadota</taxon>
        <taxon>Gammaproteobacteria</taxon>
        <taxon>Lysobacterales</taxon>
        <taxon>Rhodanobacteraceae</taxon>
        <taxon>Tahibacter</taxon>
    </lineage>
</organism>
<keyword evidence="1" id="KW-0802">TPR repeat</keyword>
<reference evidence="3" key="1">
    <citation type="submission" date="2022-09" db="EMBL/GenBank/DDBJ databases">
        <title>Tahibacter sp. nov., isolated from a fresh water.</title>
        <authorList>
            <person name="Baek J.H."/>
            <person name="Lee J.K."/>
            <person name="Kim J.M."/>
            <person name="Jeon C.O."/>
        </authorList>
    </citation>
    <scope>NUCLEOTIDE SEQUENCE</scope>
    <source>
        <strain evidence="3">W38</strain>
    </source>
</reference>
<proteinExistence type="predicted"/>
<protein>
    <submittedName>
        <fullName evidence="3">SUMF1/EgtB/PvdO family nonheme iron enzyme</fullName>
    </submittedName>
</protein>
<dbReference type="InterPro" id="IPR019734">
    <property type="entry name" value="TPR_rpt"/>
</dbReference>
<dbReference type="PANTHER" id="PTHR23150">
    <property type="entry name" value="SULFATASE MODIFYING FACTOR 1, 2"/>
    <property type="match status" value="1"/>
</dbReference>
<dbReference type="InterPro" id="IPR011990">
    <property type="entry name" value="TPR-like_helical_dom_sf"/>
</dbReference>
<evidence type="ECO:0000313" key="4">
    <source>
        <dbReference type="Proteomes" id="UP001064632"/>
    </source>
</evidence>
<dbReference type="PANTHER" id="PTHR23150:SF19">
    <property type="entry name" value="FORMYLGLYCINE-GENERATING ENZYME"/>
    <property type="match status" value="1"/>
</dbReference>
<evidence type="ECO:0000256" key="1">
    <source>
        <dbReference type="PROSITE-ProRule" id="PRU00339"/>
    </source>
</evidence>
<feature type="repeat" description="TPR" evidence="1">
    <location>
        <begin position="66"/>
        <end position="99"/>
    </location>
</feature>
<evidence type="ECO:0000313" key="3">
    <source>
        <dbReference type="EMBL" id="UXI70645.1"/>
    </source>
</evidence>
<dbReference type="PROSITE" id="PS50005">
    <property type="entry name" value="TPR"/>
    <property type="match status" value="1"/>
</dbReference>
<dbReference type="SUPFAM" id="SSF48452">
    <property type="entry name" value="TPR-like"/>
    <property type="match status" value="1"/>
</dbReference>